<dbReference type="Proteomes" id="UP000247755">
    <property type="component" value="Unassembled WGS sequence"/>
</dbReference>
<evidence type="ECO:0000313" key="3">
    <source>
        <dbReference type="Proteomes" id="UP000247755"/>
    </source>
</evidence>
<name>A0A318IKG2_BURPY</name>
<protein>
    <submittedName>
        <fullName evidence="2">Uncharacterized protein</fullName>
    </submittedName>
</protein>
<evidence type="ECO:0000256" key="1">
    <source>
        <dbReference type="SAM" id="Phobius"/>
    </source>
</evidence>
<comment type="caution">
    <text evidence="2">The sequence shown here is derived from an EMBL/GenBank/DDBJ whole genome shotgun (WGS) entry which is preliminary data.</text>
</comment>
<keyword evidence="1" id="KW-0472">Membrane</keyword>
<keyword evidence="1" id="KW-0812">Transmembrane</keyword>
<dbReference type="AlphaFoldDB" id="A0A318IKG2"/>
<keyword evidence="1" id="KW-1133">Transmembrane helix</keyword>
<accession>A0A318IKG2</accession>
<reference evidence="2 3" key="1">
    <citation type="submission" date="2018-05" db="EMBL/GenBank/DDBJ databases">
        <title>Comparative genomics of bacterial root endophytes of switchgrass collected from native prairies over two seasons.</title>
        <authorList>
            <person name="Tang Y."/>
        </authorList>
    </citation>
    <scope>NUCLEOTIDE SEQUENCE [LARGE SCALE GENOMIC DNA]</scope>
    <source>
        <strain evidence="2 3">NFIX32</strain>
    </source>
</reference>
<evidence type="ECO:0000313" key="2">
    <source>
        <dbReference type="EMBL" id="PXX32461.1"/>
    </source>
</evidence>
<sequence>MLCVSIRRIVVTVAALIMLGIAWRYWQDARLRAACSPRDRVTEYSPDGRYVAKYCYFRDTIILRLYGKDNMRLLAERTYRDTSGVLVSLTWTKDSLTYPESDVLKTINLPPSLYDRILTQLP</sequence>
<dbReference type="EMBL" id="QJJY01000012">
    <property type="protein sequence ID" value="PXX32461.1"/>
    <property type="molecule type" value="Genomic_DNA"/>
</dbReference>
<organism evidence="2 3">
    <name type="scientific">Burkholderia pyrrocinia</name>
    <name type="common">Pseudomonas pyrrocinia</name>
    <dbReference type="NCBI Taxonomy" id="60550"/>
    <lineage>
        <taxon>Bacteria</taxon>
        <taxon>Pseudomonadati</taxon>
        <taxon>Pseudomonadota</taxon>
        <taxon>Betaproteobacteria</taxon>
        <taxon>Burkholderiales</taxon>
        <taxon>Burkholderiaceae</taxon>
        <taxon>Burkholderia</taxon>
        <taxon>Burkholderia cepacia complex</taxon>
    </lineage>
</organism>
<proteinExistence type="predicted"/>
<gene>
    <name evidence="2" type="ORF">NA66_1012132</name>
</gene>
<feature type="transmembrane region" description="Helical" evidence="1">
    <location>
        <begin position="6"/>
        <end position="26"/>
    </location>
</feature>